<dbReference type="Proteomes" id="UP000887226">
    <property type="component" value="Unassembled WGS sequence"/>
</dbReference>
<keyword evidence="3" id="KW-1185">Reference proteome</keyword>
<proteinExistence type="predicted"/>
<feature type="transmembrane region" description="Helical" evidence="1">
    <location>
        <begin position="184"/>
        <end position="204"/>
    </location>
</feature>
<reference evidence="2" key="1">
    <citation type="journal article" date="2021" name="IMA Fungus">
        <title>Genomic characterization of three marine fungi, including Emericellopsis atlantica sp. nov. with signatures of a generalist lifestyle and marine biomass degradation.</title>
        <authorList>
            <person name="Hagestad O.C."/>
            <person name="Hou L."/>
            <person name="Andersen J.H."/>
            <person name="Hansen E.H."/>
            <person name="Altermark B."/>
            <person name="Li C."/>
            <person name="Kuhnert E."/>
            <person name="Cox R.J."/>
            <person name="Crous P.W."/>
            <person name="Spatafora J.W."/>
            <person name="Lail K."/>
            <person name="Amirebrahimi M."/>
            <person name="Lipzen A."/>
            <person name="Pangilinan J."/>
            <person name="Andreopoulos W."/>
            <person name="Hayes R.D."/>
            <person name="Ng V."/>
            <person name="Grigoriev I.V."/>
            <person name="Jackson S.A."/>
            <person name="Sutton T.D.S."/>
            <person name="Dobson A.D.W."/>
            <person name="Rama T."/>
        </authorList>
    </citation>
    <scope>NUCLEOTIDE SEQUENCE</scope>
    <source>
        <strain evidence="2">TRa3180A</strain>
    </source>
</reference>
<keyword evidence="1" id="KW-0472">Membrane</keyword>
<evidence type="ECO:0000256" key="1">
    <source>
        <dbReference type="SAM" id="Phobius"/>
    </source>
</evidence>
<evidence type="ECO:0000313" key="3">
    <source>
        <dbReference type="Proteomes" id="UP000887226"/>
    </source>
</evidence>
<keyword evidence="1" id="KW-0812">Transmembrane</keyword>
<keyword evidence="1" id="KW-1133">Transmembrane helix</keyword>
<dbReference type="EMBL" id="MU254225">
    <property type="protein sequence ID" value="KAG9241361.1"/>
    <property type="molecule type" value="Genomic_DNA"/>
</dbReference>
<gene>
    <name evidence="2" type="ORF">BJ878DRAFT_466551</name>
</gene>
<feature type="transmembrane region" description="Helical" evidence="1">
    <location>
        <begin position="131"/>
        <end position="153"/>
    </location>
</feature>
<protein>
    <submittedName>
        <fullName evidence="2">Uncharacterized protein</fullName>
    </submittedName>
</protein>
<dbReference type="OrthoDB" id="10254418at2759"/>
<name>A0A9P7YXB0_9HELO</name>
<evidence type="ECO:0000313" key="2">
    <source>
        <dbReference type="EMBL" id="KAG9241361.1"/>
    </source>
</evidence>
<feature type="transmembrane region" description="Helical" evidence="1">
    <location>
        <begin position="104"/>
        <end position="125"/>
    </location>
</feature>
<sequence>MKRHCALHRKPSNINRLYQYNSNLIGGFILRGRMALGGACPGTPSSIPIQGGAVLGGILWSQFRNCAKVNPSASSAVNGMRGYPSAEESLTIYGSSKTAEMHAFLVYELICLAKIVSASCLMLHYVESSRLNSIGGLAISAAQAVSLILLILLSVYRPPIKNIGECVNRITGTSSNKGTPWPSMIIFILGMLGGSWGLAKFLGIEVFVKLVHTSWARTFIEGIALVIATRTAGGCTPGYGISV</sequence>
<accession>A0A9P7YXB0</accession>
<organism evidence="2 3">
    <name type="scientific">Calycina marina</name>
    <dbReference type="NCBI Taxonomy" id="1763456"/>
    <lineage>
        <taxon>Eukaryota</taxon>
        <taxon>Fungi</taxon>
        <taxon>Dikarya</taxon>
        <taxon>Ascomycota</taxon>
        <taxon>Pezizomycotina</taxon>
        <taxon>Leotiomycetes</taxon>
        <taxon>Helotiales</taxon>
        <taxon>Pezizellaceae</taxon>
        <taxon>Calycina</taxon>
    </lineage>
</organism>
<comment type="caution">
    <text evidence="2">The sequence shown here is derived from an EMBL/GenBank/DDBJ whole genome shotgun (WGS) entry which is preliminary data.</text>
</comment>
<dbReference type="AlphaFoldDB" id="A0A9P7YXB0"/>